<organism evidence="1 2">
    <name type="scientific">Paenibacillus faecis</name>
    <dbReference type="NCBI Taxonomy" id="862114"/>
    <lineage>
        <taxon>Bacteria</taxon>
        <taxon>Bacillati</taxon>
        <taxon>Bacillota</taxon>
        <taxon>Bacilli</taxon>
        <taxon>Bacillales</taxon>
        <taxon>Paenibacillaceae</taxon>
        <taxon>Paenibacillus</taxon>
    </lineage>
</organism>
<sequence length="114" mass="13622">MRRSRKYIIAILTLIVVAIPTYSLVITPLLQKDQVKEAIINHLKNHGYSQSDYYLNINFHWGNKLIGYDQYRIKVIYKDEPDVNYYYSYRNKKIYSIGVAPTGKREEKDFKHME</sequence>
<proteinExistence type="predicted"/>
<comment type="caution">
    <text evidence="1">The sequence shown here is derived from an EMBL/GenBank/DDBJ whole genome shotgun (WGS) entry which is preliminary data.</text>
</comment>
<name>A0A5D0CX79_9BACL</name>
<accession>A0A5D0CX79</accession>
<keyword evidence="2" id="KW-1185">Reference proteome</keyword>
<dbReference type="AlphaFoldDB" id="A0A5D0CX79"/>
<evidence type="ECO:0008006" key="3">
    <source>
        <dbReference type="Google" id="ProtNLM"/>
    </source>
</evidence>
<evidence type="ECO:0000313" key="1">
    <source>
        <dbReference type="EMBL" id="TYA14602.1"/>
    </source>
</evidence>
<gene>
    <name evidence="1" type="ORF">FRY98_02650</name>
</gene>
<dbReference type="RefSeq" id="WP_148450196.1">
    <property type="nucleotide sequence ID" value="NZ_VSDO01000001.1"/>
</dbReference>
<dbReference type="Proteomes" id="UP000325218">
    <property type="component" value="Unassembled WGS sequence"/>
</dbReference>
<dbReference type="OrthoDB" id="2678071at2"/>
<evidence type="ECO:0000313" key="2">
    <source>
        <dbReference type="Proteomes" id="UP000325218"/>
    </source>
</evidence>
<protein>
    <recommendedName>
        <fullName evidence="3">DUF3139 domain-containing protein</fullName>
    </recommendedName>
</protein>
<reference evidence="1 2" key="1">
    <citation type="submission" date="2019-08" db="EMBL/GenBank/DDBJ databases">
        <title>Genome sequencing of Paenibacillus faecis DSM 23593(T).</title>
        <authorList>
            <person name="Kook J.-K."/>
            <person name="Park S.-N."/>
            <person name="Lim Y.K."/>
        </authorList>
    </citation>
    <scope>NUCLEOTIDE SEQUENCE [LARGE SCALE GENOMIC DNA]</scope>
    <source>
        <strain evidence="1 2">DSM 23593</strain>
    </source>
</reference>
<dbReference type="EMBL" id="VSDO01000001">
    <property type="protein sequence ID" value="TYA14602.1"/>
    <property type="molecule type" value="Genomic_DNA"/>
</dbReference>